<name>A0A1X7C5D2_9MICC</name>
<evidence type="ECO:0000313" key="5">
    <source>
        <dbReference type="Proteomes" id="UP000192929"/>
    </source>
</evidence>
<dbReference type="EMBL" id="FXAC01000001">
    <property type="protein sequence ID" value="SME90274.1"/>
    <property type="molecule type" value="Genomic_DNA"/>
</dbReference>
<sequence length="193" mass="21672">MRLARQGLRAYRMYQRVSRTLRGRRDAGRAPLPRDASGHARHDRDAAPTPPGTTTSPAETSRPYPGDWTGPVTPHYDPHPDGRPDPGEVVWTWVPYEEDHSRGKDRPVLIVDRAGEYVLCVMLTSKDHDTAAHDDPDFVDVGTGDWDRSGRPSEARIDRIIPVRPEDVRREGAVLARSRFDAVAAELTTRARH</sequence>
<evidence type="ECO:0000256" key="3">
    <source>
        <dbReference type="SAM" id="MobiDB-lite"/>
    </source>
</evidence>
<dbReference type="InterPro" id="IPR011067">
    <property type="entry name" value="Plasmid_toxin/cell-grow_inhib"/>
</dbReference>
<dbReference type="SUPFAM" id="SSF50118">
    <property type="entry name" value="Cell growth inhibitor/plasmid maintenance toxic component"/>
    <property type="match status" value="1"/>
</dbReference>
<reference evidence="5" key="1">
    <citation type="submission" date="2017-04" db="EMBL/GenBank/DDBJ databases">
        <authorList>
            <person name="Varghese N."/>
            <person name="Submissions S."/>
        </authorList>
    </citation>
    <scope>NUCLEOTIDE SEQUENCE [LARGE SCALE GENOMIC DNA]</scope>
    <source>
        <strain evidence="5">NIO-1021</strain>
    </source>
</reference>
<comment type="similarity">
    <text evidence="1">Belongs to the PemK/MazF family.</text>
</comment>
<keyword evidence="5" id="KW-1185">Reference proteome</keyword>
<organism evidence="4 5">
    <name type="scientific">Kocuria marina subsp. indica</name>
    <dbReference type="NCBI Taxonomy" id="1049583"/>
    <lineage>
        <taxon>Bacteria</taxon>
        <taxon>Bacillati</taxon>
        <taxon>Actinomycetota</taxon>
        <taxon>Actinomycetes</taxon>
        <taxon>Micrococcales</taxon>
        <taxon>Micrococcaceae</taxon>
        <taxon>Kocuria</taxon>
    </lineage>
</organism>
<feature type="region of interest" description="Disordered" evidence="3">
    <location>
        <begin position="18"/>
        <end position="83"/>
    </location>
</feature>
<accession>A0A1X7C5D2</accession>
<feature type="compositionally biased region" description="Basic and acidic residues" evidence="3">
    <location>
        <begin position="36"/>
        <end position="46"/>
    </location>
</feature>
<proteinExistence type="inferred from homology"/>
<dbReference type="Proteomes" id="UP000192929">
    <property type="component" value="Unassembled WGS sequence"/>
</dbReference>
<gene>
    <name evidence="4" type="ORF">SAMN06296028_101258</name>
</gene>
<protein>
    <submittedName>
        <fullName evidence="4">PemK-like, MazF-like toxin of type II toxin-antitoxin system</fullName>
    </submittedName>
</protein>
<evidence type="ECO:0000256" key="2">
    <source>
        <dbReference type="ARBA" id="ARBA00022649"/>
    </source>
</evidence>
<evidence type="ECO:0000256" key="1">
    <source>
        <dbReference type="ARBA" id="ARBA00007521"/>
    </source>
</evidence>
<dbReference type="AlphaFoldDB" id="A0A1X7C5D2"/>
<dbReference type="Pfam" id="PF02452">
    <property type="entry name" value="PemK_toxin"/>
    <property type="match status" value="1"/>
</dbReference>
<keyword evidence="2" id="KW-1277">Toxin-antitoxin system</keyword>
<dbReference type="Gene3D" id="2.30.30.110">
    <property type="match status" value="1"/>
</dbReference>
<evidence type="ECO:0000313" key="4">
    <source>
        <dbReference type="EMBL" id="SME90274.1"/>
    </source>
</evidence>
<dbReference type="InterPro" id="IPR003477">
    <property type="entry name" value="PemK-like"/>
</dbReference>
<dbReference type="GO" id="GO:0003677">
    <property type="term" value="F:DNA binding"/>
    <property type="evidence" value="ECO:0007669"/>
    <property type="project" value="InterPro"/>
</dbReference>